<evidence type="ECO:0000313" key="8">
    <source>
        <dbReference type="EMBL" id="MFE8701786.1"/>
    </source>
</evidence>
<dbReference type="SUPFAM" id="SSF50156">
    <property type="entry name" value="PDZ domain-like"/>
    <property type="match status" value="1"/>
</dbReference>
<accession>A0ABW6KC70</accession>
<evidence type="ECO:0000256" key="5">
    <source>
        <dbReference type="RuleBase" id="RU004404"/>
    </source>
</evidence>
<evidence type="ECO:0000256" key="6">
    <source>
        <dbReference type="SAM" id="SignalP"/>
    </source>
</evidence>
<evidence type="ECO:0000256" key="4">
    <source>
        <dbReference type="ARBA" id="ARBA00022825"/>
    </source>
</evidence>
<dbReference type="SMART" id="SM00228">
    <property type="entry name" value="PDZ"/>
    <property type="match status" value="1"/>
</dbReference>
<keyword evidence="3 5" id="KW-0378">Hydrolase</keyword>
<dbReference type="Gene3D" id="3.30.750.44">
    <property type="match status" value="1"/>
</dbReference>
<dbReference type="SMART" id="SM00245">
    <property type="entry name" value="TSPc"/>
    <property type="match status" value="1"/>
</dbReference>
<comment type="caution">
    <text evidence="8">The sequence shown here is derived from an EMBL/GenBank/DDBJ whole genome shotgun (WGS) entry which is preliminary data.</text>
</comment>
<feature type="domain" description="PDZ" evidence="7">
    <location>
        <begin position="87"/>
        <end position="140"/>
    </location>
</feature>
<keyword evidence="2 5" id="KW-0645">Protease</keyword>
<comment type="similarity">
    <text evidence="1 5">Belongs to the peptidase S41A family.</text>
</comment>
<keyword evidence="6" id="KW-0732">Signal</keyword>
<dbReference type="Gene3D" id="3.90.226.10">
    <property type="entry name" value="2-enoyl-CoA Hydratase, Chain A, domain 1"/>
    <property type="match status" value="1"/>
</dbReference>
<dbReference type="RefSeq" id="WP_389361755.1">
    <property type="nucleotide sequence ID" value="NZ_JBIACK010000007.1"/>
</dbReference>
<reference evidence="8 9" key="1">
    <citation type="submission" date="2024-08" db="EMBL/GenBank/DDBJ databases">
        <title>Two novel Cytobacillus novel species.</title>
        <authorList>
            <person name="Liu G."/>
        </authorList>
    </citation>
    <scope>NUCLEOTIDE SEQUENCE [LARGE SCALE GENOMIC DNA]</scope>
    <source>
        <strain evidence="8 9">FJAT-54145</strain>
    </source>
</reference>
<dbReference type="PROSITE" id="PS50106">
    <property type="entry name" value="PDZ"/>
    <property type="match status" value="1"/>
</dbReference>
<dbReference type="InterPro" id="IPR005151">
    <property type="entry name" value="Tail-specific_protease"/>
</dbReference>
<dbReference type="InterPro" id="IPR001478">
    <property type="entry name" value="PDZ"/>
</dbReference>
<dbReference type="PANTHER" id="PTHR32060">
    <property type="entry name" value="TAIL-SPECIFIC PROTEASE"/>
    <property type="match status" value="1"/>
</dbReference>
<protein>
    <submittedName>
        <fullName evidence="8">S41 family peptidase</fullName>
    </submittedName>
</protein>
<sequence>MLNVRNLFGVFLAFTLLFNVTTASAAEPIEEVRDLVKNYYVEEVPEWVLEKPTINQLVDYLDQYSVYMSAEEFEEFANAIDQQLVGIGVVLEEETKGIKIISVIPGGPAEKAGIQAGDIITQVDGTSLVGQSVQHAITLISGKENTSVTITFLKPSGQQVSTTITRQIIQLPNVEYEMLGGQIGYVRLNSFAQDSAKDIKNAIQQLQGAKGWIFDLRDNGGGYVSVAQEVAGFFPKVTKAFQLRDKTNKPSIYSAINQPVKFTDPTHILINDYSASASEMVAASVKEQKGATLYGQTSYGKGSMQSLFTLSDDSVLKLTTAKFFSPKGSPVHEVGVVPNITTPIGEELTKSHWDQLIHGLVGYKQLTTLNNVPVTKTFTIKMNMKMNWSGVGPQDVQLTHLGGKDVPVDVTVSGDRSIKVIPKQKLESKGKYILIVNPKWKSHNSKQMRQGIYLEVTVK</sequence>
<dbReference type="CDD" id="cd06782">
    <property type="entry name" value="cpPDZ_CPP-like"/>
    <property type="match status" value="1"/>
</dbReference>
<dbReference type="Gene3D" id="2.30.42.10">
    <property type="match status" value="1"/>
</dbReference>
<gene>
    <name evidence="8" type="ORF">ACFYKX_14395</name>
</gene>
<dbReference type="PANTHER" id="PTHR32060:SF22">
    <property type="entry name" value="CARBOXYL-TERMINAL-PROCESSING PEPTIDASE 3, CHLOROPLASTIC"/>
    <property type="match status" value="1"/>
</dbReference>
<organism evidence="8 9">
    <name type="scientific">Cytobacillus spartinae</name>
    <dbReference type="NCBI Taxonomy" id="3299023"/>
    <lineage>
        <taxon>Bacteria</taxon>
        <taxon>Bacillati</taxon>
        <taxon>Bacillota</taxon>
        <taxon>Bacilli</taxon>
        <taxon>Bacillales</taxon>
        <taxon>Bacillaceae</taxon>
        <taxon>Cytobacillus</taxon>
    </lineage>
</organism>
<proteinExistence type="inferred from homology"/>
<dbReference type="InterPro" id="IPR041489">
    <property type="entry name" value="PDZ_6"/>
</dbReference>
<feature type="chain" id="PRO_5046087905" evidence="6">
    <location>
        <begin position="26"/>
        <end position="459"/>
    </location>
</feature>
<dbReference type="Proteomes" id="UP001601059">
    <property type="component" value="Unassembled WGS sequence"/>
</dbReference>
<dbReference type="InterPro" id="IPR029045">
    <property type="entry name" value="ClpP/crotonase-like_dom_sf"/>
</dbReference>
<keyword evidence="9" id="KW-1185">Reference proteome</keyword>
<dbReference type="CDD" id="cd07560">
    <property type="entry name" value="Peptidase_S41_CPP"/>
    <property type="match status" value="1"/>
</dbReference>
<feature type="signal peptide" evidence="6">
    <location>
        <begin position="1"/>
        <end position="25"/>
    </location>
</feature>
<evidence type="ECO:0000259" key="7">
    <source>
        <dbReference type="PROSITE" id="PS50106"/>
    </source>
</evidence>
<evidence type="ECO:0000256" key="1">
    <source>
        <dbReference type="ARBA" id="ARBA00009179"/>
    </source>
</evidence>
<dbReference type="InterPro" id="IPR004447">
    <property type="entry name" value="Peptidase_S41A"/>
</dbReference>
<dbReference type="NCBIfam" id="TIGR00225">
    <property type="entry name" value="prc"/>
    <property type="match status" value="1"/>
</dbReference>
<evidence type="ECO:0000256" key="3">
    <source>
        <dbReference type="ARBA" id="ARBA00022801"/>
    </source>
</evidence>
<dbReference type="SUPFAM" id="SSF52096">
    <property type="entry name" value="ClpP/crotonase"/>
    <property type="match status" value="1"/>
</dbReference>
<dbReference type="Pfam" id="PF03572">
    <property type="entry name" value="Peptidase_S41"/>
    <property type="match status" value="1"/>
</dbReference>
<dbReference type="EMBL" id="JBIACK010000007">
    <property type="protein sequence ID" value="MFE8701786.1"/>
    <property type="molecule type" value="Genomic_DNA"/>
</dbReference>
<name>A0ABW6KC70_9BACI</name>
<dbReference type="InterPro" id="IPR036034">
    <property type="entry name" value="PDZ_sf"/>
</dbReference>
<evidence type="ECO:0000256" key="2">
    <source>
        <dbReference type="ARBA" id="ARBA00022670"/>
    </source>
</evidence>
<evidence type="ECO:0000313" key="9">
    <source>
        <dbReference type="Proteomes" id="UP001601059"/>
    </source>
</evidence>
<dbReference type="Pfam" id="PF17820">
    <property type="entry name" value="PDZ_6"/>
    <property type="match status" value="1"/>
</dbReference>
<keyword evidence="4 5" id="KW-0720">Serine protease</keyword>